<accession>A0A9X0I0Z7</accession>
<gene>
    <name evidence="2" type="ORF">ADL17_16745</name>
</gene>
<protein>
    <submittedName>
        <fullName evidence="2">Uncharacterized protein</fullName>
    </submittedName>
</protein>
<dbReference type="AlphaFoldDB" id="A0A9X0I0Z7"/>
<proteinExistence type="predicted"/>
<dbReference type="Proteomes" id="UP000053246">
    <property type="component" value="Unassembled WGS sequence"/>
</dbReference>
<keyword evidence="3" id="KW-1185">Reference proteome</keyword>
<comment type="caution">
    <text evidence="2">The sequence shown here is derived from an EMBL/GenBank/DDBJ whole genome shotgun (WGS) entry which is preliminary data.</text>
</comment>
<reference evidence="2 3" key="1">
    <citation type="submission" date="2015-10" db="EMBL/GenBank/DDBJ databases">
        <authorList>
            <person name="Ju K.-S."/>
            <person name="Doroghazi J.R."/>
            <person name="Metcalf W.W."/>
        </authorList>
    </citation>
    <scope>NUCLEOTIDE SEQUENCE [LARGE SCALE GENOMIC DNA]</scope>
    <source>
        <strain evidence="2 3">NRRL B-24793</strain>
    </source>
</reference>
<dbReference type="RefSeq" id="WP_013734061.1">
    <property type="nucleotide sequence ID" value="NZ_LMWI01000002.1"/>
</dbReference>
<organism evidence="2 3">
    <name type="scientific">Micromonospora maris</name>
    <dbReference type="NCBI Taxonomy" id="1003110"/>
    <lineage>
        <taxon>Bacteria</taxon>
        <taxon>Bacillati</taxon>
        <taxon>Actinomycetota</taxon>
        <taxon>Actinomycetes</taxon>
        <taxon>Micromonosporales</taxon>
        <taxon>Micromonosporaceae</taxon>
        <taxon>Micromonospora</taxon>
    </lineage>
</organism>
<evidence type="ECO:0000256" key="1">
    <source>
        <dbReference type="SAM" id="MobiDB-lite"/>
    </source>
</evidence>
<sequence length="88" mass="9966">MSSERNPQPRDEKVPAVDANQTMARRFVQQRLAELPHRPEEAEARLRGLLAIYEELNARGHPEPMVLLAGVLGIPVDVLIRHLRAAQR</sequence>
<dbReference type="EMBL" id="LMWI01000002">
    <property type="protein sequence ID" value="KUJ44792.1"/>
    <property type="molecule type" value="Genomic_DNA"/>
</dbReference>
<evidence type="ECO:0000313" key="3">
    <source>
        <dbReference type="Proteomes" id="UP000053246"/>
    </source>
</evidence>
<feature type="region of interest" description="Disordered" evidence="1">
    <location>
        <begin position="1"/>
        <end position="22"/>
    </location>
</feature>
<evidence type="ECO:0000313" key="2">
    <source>
        <dbReference type="EMBL" id="KUJ44792.1"/>
    </source>
</evidence>
<name>A0A9X0I0Z7_9ACTN</name>